<reference evidence="4 5" key="1">
    <citation type="submission" date="2018-04" db="EMBL/GenBank/DDBJ databases">
        <title>Genome sequencing of Flavobacterium sp. HYN0048.</title>
        <authorList>
            <person name="Yi H."/>
            <person name="Baek C."/>
        </authorList>
    </citation>
    <scope>NUCLEOTIDE SEQUENCE [LARGE SCALE GENOMIC DNA]</scope>
    <source>
        <strain evidence="4 5">HYN0048</strain>
    </source>
</reference>
<dbReference type="InterPro" id="IPR011330">
    <property type="entry name" value="Glyco_hydro/deAcase_b/a-brl"/>
</dbReference>
<name>A0A2S0RD16_9FLAO</name>
<feature type="domain" description="NodB homology" evidence="3">
    <location>
        <begin position="94"/>
        <end position="330"/>
    </location>
</feature>
<sequence length="330" mass="38273">MQTNQLLLMRIKYRLKLLLRSLGFRIGLGKRWLENRYGERILVFHGIDTVGETRFNSRYLSQDYFEELLCYFSRHFNILSLEDFYAGKFREGVLNIALTFDDGLQNNFQLAIPLLKKYRIPATFFITVPTEQDFIWPDFLDLVSFYTDKKEVRFRDKIWRLNRKREFVSGGITLKNYCRTLEHEAIKPLYGIFSEEWKQISPGHTLYWKLLSADQIRDISNNDLFTIGGHGVNHSSLIHVSPVSVANEIVTGKATLEQITGKPVDDFAFPFGDYNDEAAGIAISAGYSRLLLVDKLKNQSAHGAMRERFVVNPYISKKHFIACLLKGSYR</sequence>
<dbReference type="GO" id="GO:0016810">
    <property type="term" value="F:hydrolase activity, acting on carbon-nitrogen (but not peptide) bonds"/>
    <property type="evidence" value="ECO:0007669"/>
    <property type="project" value="InterPro"/>
</dbReference>
<dbReference type="CDD" id="cd10918">
    <property type="entry name" value="CE4_NodB_like_5s_6s"/>
    <property type="match status" value="1"/>
</dbReference>
<comment type="subcellular location">
    <subcellularLocation>
        <location evidence="1">Secreted</location>
    </subcellularLocation>
</comment>
<evidence type="ECO:0000256" key="2">
    <source>
        <dbReference type="ARBA" id="ARBA00022729"/>
    </source>
</evidence>
<proteinExistence type="predicted"/>
<evidence type="ECO:0000256" key="1">
    <source>
        <dbReference type="ARBA" id="ARBA00004613"/>
    </source>
</evidence>
<dbReference type="SUPFAM" id="SSF88713">
    <property type="entry name" value="Glycoside hydrolase/deacetylase"/>
    <property type="match status" value="1"/>
</dbReference>
<gene>
    <name evidence="4" type="ORF">HYN48_05050</name>
</gene>
<dbReference type="InterPro" id="IPR051398">
    <property type="entry name" value="Polysacch_Deacetylase"/>
</dbReference>
<dbReference type="EMBL" id="CP028811">
    <property type="protein sequence ID" value="AWA29505.1"/>
    <property type="molecule type" value="Genomic_DNA"/>
</dbReference>
<dbReference type="GO" id="GO:0005975">
    <property type="term" value="P:carbohydrate metabolic process"/>
    <property type="evidence" value="ECO:0007669"/>
    <property type="project" value="InterPro"/>
</dbReference>
<dbReference type="RefSeq" id="WP_108370089.1">
    <property type="nucleotide sequence ID" value="NZ_CP028811.1"/>
</dbReference>
<organism evidence="4 5">
    <name type="scientific">Flavobacterium magnum</name>
    <dbReference type="NCBI Taxonomy" id="2162713"/>
    <lineage>
        <taxon>Bacteria</taxon>
        <taxon>Pseudomonadati</taxon>
        <taxon>Bacteroidota</taxon>
        <taxon>Flavobacteriia</taxon>
        <taxon>Flavobacteriales</taxon>
        <taxon>Flavobacteriaceae</taxon>
        <taxon>Flavobacterium</taxon>
    </lineage>
</organism>
<dbReference type="InterPro" id="IPR002509">
    <property type="entry name" value="NODB_dom"/>
</dbReference>
<accession>A0A2S0RD16</accession>
<dbReference type="PANTHER" id="PTHR34216">
    <property type="match status" value="1"/>
</dbReference>
<dbReference type="Gene3D" id="3.20.20.370">
    <property type="entry name" value="Glycoside hydrolase/deacetylase"/>
    <property type="match status" value="1"/>
</dbReference>
<dbReference type="PROSITE" id="PS51677">
    <property type="entry name" value="NODB"/>
    <property type="match status" value="1"/>
</dbReference>
<protein>
    <recommendedName>
        <fullName evidence="3">NodB homology domain-containing protein</fullName>
    </recommendedName>
</protein>
<evidence type="ECO:0000313" key="5">
    <source>
        <dbReference type="Proteomes" id="UP000244193"/>
    </source>
</evidence>
<dbReference type="PANTHER" id="PTHR34216:SF3">
    <property type="entry name" value="POLY-BETA-1,6-N-ACETYL-D-GLUCOSAMINE N-DEACETYLASE"/>
    <property type="match status" value="1"/>
</dbReference>
<keyword evidence="5" id="KW-1185">Reference proteome</keyword>
<dbReference type="GO" id="GO:0005576">
    <property type="term" value="C:extracellular region"/>
    <property type="evidence" value="ECO:0007669"/>
    <property type="project" value="UniProtKB-SubCell"/>
</dbReference>
<evidence type="ECO:0000259" key="3">
    <source>
        <dbReference type="PROSITE" id="PS51677"/>
    </source>
</evidence>
<dbReference type="Proteomes" id="UP000244193">
    <property type="component" value="Chromosome"/>
</dbReference>
<dbReference type="KEGG" id="fmg:HYN48_05050"/>
<dbReference type="Pfam" id="PF01522">
    <property type="entry name" value="Polysacc_deac_1"/>
    <property type="match status" value="2"/>
</dbReference>
<keyword evidence="2" id="KW-0732">Signal</keyword>
<dbReference type="AlphaFoldDB" id="A0A2S0RD16"/>
<evidence type="ECO:0000313" key="4">
    <source>
        <dbReference type="EMBL" id="AWA29505.1"/>
    </source>
</evidence>